<gene>
    <name evidence="1" type="ORF">SAMN05216283_11317</name>
</gene>
<name>A0A1I2KPV6_9BACT</name>
<evidence type="ECO:0000313" key="1">
    <source>
        <dbReference type="EMBL" id="SFF69034.1"/>
    </source>
</evidence>
<sequence length="30" mass="3312">MGEHAAFLFLGEDFTFLSYGKEVLSSNLST</sequence>
<dbReference type="Proteomes" id="UP000198964">
    <property type="component" value="Unassembled WGS sequence"/>
</dbReference>
<organism evidence="1 2">
    <name type="scientific">Sunxiuqinia elliptica</name>
    <dbReference type="NCBI Taxonomy" id="655355"/>
    <lineage>
        <taxon>Bacteria</taxon>
        <taxon>Pseudomonadati</taxon>
        <taxon>Bacteroidota</taxon>
        <taxon>Bacteroidia</taxon>
        <taxon>Marinilabiliales</taxon>
        <taxon>Prolixibacteraceae</taxon>
        <taxon>Sunxiuqinia</taxon>
    </lineage>
</organism>
<protein>
    <submittedName>
        <fullName evidence="1">Uncharacterized protein</fullName>
    </submittedName>
</protein>
<reference evidence="1 2" key="1">
    <citation type="submission" date="2016-10" db="EMBL/GenBank/DDBJ databases">
        <authorList>
            <person name="de Groot N.N."/>
        </authorList>
    </citation>
    <scope>NUCLEOTIDE SEQUENCE [LARGE SCALE GENOMIC DNA]</scope>
    <source>
        <strain evidence="1 2">CGMCC 1.9156</strain>
    </source>
</reference>
<dbReference type="EMBL" id="FONW01000013">
    <property type="protein sequence ID" value="SFF69034.1"/>
    <property type="molecule type" value="Genomic_DNA"/>
</dbReference>
<dbReference type="AlphaFoldDB" id="A0A1I2KPV6"/>
<keyword evidence="2" id="KW-1185">Reference proteome</keyword>
<evidence type="ECO:0000313" key="2">
    <source>
        <dbReference type="Proteomes" id="UP000198964"/>
    </source>
</evidence>
<accession>A0A1I2KPV6</accession>
<proteinExistence type="predicted"/>